<proteinExistence type="predicted"/>
<evidence type="ECO:0000313" key="3">
    <source>
        <dbReference type="Proteomes" id="UP001501570"/>
    </source>
</evidence>
<feature type="region of interest" description="Disordered" evidence="1">
    <location>
        <begin position="95"/>
        <end position="115"/>
    </location>
</feature>
<organism evidence="2 3">
    <name type="scientific">Rugosimonospora acidiphila</name>
    <dbReference type="NCBI Taxonomy" id="556531"/>
    <lineage>
        <taxon>Bacteria</taxon>
        <taxon>Bacillati</taxon>
        <taxon>Actinomycetota</taxon>
        <taxon>Actinomycetes</taxon>
        <taxon>Micromonosporales</taxon>
        <taxon>Micromonosporaceae</taxon>
        <taxon>Rugosimonospora</taxon>
    </lineage>
</organism>
<dbReference type="Proteomes" id="UP001501570">
    <property type="component" value="Unassembled WGS sequence"/>
</dbReference>
<feature type="region of interest" description="Disordered" evidence="1">
    <location>
        <begin position="264"/>
        <end position="297"/>
    </location>
</feature>
<accession>A0ABP9SU55</accession>
<protein>
    <recommendedName>
        <fullName evidence="4">Replication-relaxation</fullName>
    </recommendedName>
</protein>
<keyword evidence="3" id="KW-1185">Reference proteome</keyword>
<evidence type="ECO:0008006" key="4">
    <source>
        <dbReference type="Google" id="ProtNLM"/>
    </source>
</evidence>
<dbReference type="EMBL" id="BAABJQ010000045">
    <property type="protein sequence ID" value="GAA5200724.1"/>
    <property type="molecule type" value="Genomic_DNA"/>
</dbReference>
<dbReference type="InterPro" id="IPR025855">
    <property type="entry name" value="Replic_Relax"/>
</dbReference>
<reference evidence="3" key="1">
    <citation type="journal article" date="2019" name="Int. J. Syst. Evol. Microbiol.">
        <title>The Global Catalogue of Microorganisms (GCM) 10K type strain sequencing project: providing services to taxonomists for standard genome sequencing and annotation.</title>
        <authorList>
            <consortium name="The Broad Institute Genomics Platform"/>
            <consortium name="The Broad Institute Genome Sequencing Center for Infectious Disease"/>
            <person name="Wu L."/>
            <person name="Ma J."/>
        </authorList>
    </citation>
    <scope>NUCLEOTIDE SEQUENCE [LARGE SCALE GENOMIC DNA]</scope>
    <source>
        <strain evidence="3">JCM 18304</strain>
    </source>
</reference>
<dbReference type="RefSeq" id="WP_345638649.1">
    <property type="nucleotide sequence ID" value="NZ_BAABJQ010000045.1"/>
</dbReference>
<sequence length="297" mass="33018">MSARVPPAPAKPDPLAVFRRVVARDRILLDLLAQHYLLSTPQIAQALFASQRTAQRRLTILHRLDVLHRFALPAPDHRAVPYLYTLGPLGVQLRPTTYNDPNRSAGKAPRSSLDRARRIAASPTARHLLGINQFFIDLLGTSRRDPGAQLVRWWSEQHATAVYAQAGIHPDGHGVWTRDQRTVGFFLEHDNGTENLARVVAKLRGYERLTTFGPRYPVLLWVPSARREAHLLQVLAGLRSPHLRVATAVHGPDPAGRIWTLAGPNTGRRQLHDLPSDHGPDAATNPNPFTDLPDTDP</sequence>
<name>A0ABP9SU55_9ACTN</name>
<feature type="compositionally biased region" description="Basic and acidic residues" evidence="1">
    <location>
        <begin position="270"/>
        <end position="280"/>
    </location>
</feature>
<evidence type="ECO:0000256" key="1">
    <source>
        <dbReference type="SAM" id="MobiDB-lite"/>
    </source>
</evidence>
<gene>
    <name evidence="2" type="ORF">GCM10023322_79200</name>
</gene>
<dbReference type="Pfam" id="PF13814">
    <property type="entry name" value="Replic_Relax"/>
    <property type="match status" value="1"/>
</dbReference>
<comment type="caution">
    <text evidence="2">The sequence shown here is derived from an EMBL/GenBank/DDBJ whole genome shotgun (WGS) entry which is preliminary data.</text>
</comment>
<evidence type="ECO:0000313" key="2">
    <source>
        <dbReference type="EMBL" id="GAA5200724.1"/>
    </source>
</evidence>